<dbReference type="EMBL" id="CP141615">
    <property type="protein sequence ID" value="WRP18920.1"/>
    <property type="molecule type" value="Genomic_DNA"/>
</dbReference>
<dbReference type="Pfam" id="PF12611">
    <property type="entry name" value="Flagellar_put"/>
    <property type="match status" value="1"/>
</dbReference>
<evidence type="ECO:0000313" key="2">
    <source>
        <dbReference type="EMBL" id="WRP18920.1"/>
    </source>
</evidence>
<keyword evidence="2" id="KW-0282">Flagellum</keyword>
<dbReference type="RefSeq" id="WP_324718190.1">
    <property type="nucleotide sequence ID" value="NZ_CP141615.1"/>
</dbReference>
<evidence type="ECO:0000313" key="3">
    <source>
        <dbReference type="Proteomes" id="UP001332192"/>
    </source>
</evidence>
<protein>
    <submittedName>
        <fullName evidence="2">TIGR02530 family flagellar biosynthesis protein</fullName>
    </submittedName>
</protein>
<reference evidence="2 3" key="1">
    <citation type="journal article" date="2024" name="Front. Microbiol.">
        <title>Novel thermophilic genera Geochorda gen. nov. and Carboxydochorda gen. nov. from the deep terrestrial subsurface reveal the ecophysiological diversity in the class Limnochordia.</title>
        <authorList>
            <person name="Karnachuk O.V."/>
            <person name="Lukina A.P."/>
            <person name="Avakyan M.R."/>
            <person name="Kadnikov V.V."/>
            <person name="Begmatov S."/>
            <person name="Beletsky A.V."/>
            <person name="Vlasova K.G."/>
            <person name="Novikov A.A."/>
            <person name="Shcherbakova V.A."/>
            <person name="Mardanov A.V."/>
            <person name="Ravin N.V."/>
        </authorList>
    </citation>
    <scope>NUCLEOTIDE SEQUENCE [LARGE SCALE GENOMIC DNA]</scope>
    <source>
        <strain evidence="2 3">L945</strain>
    </source>
</reference>
<keyword evidence="2" id="KW-0966">Cell projection</keyword>
<evidence type="ECO:0000256" key="1">
    <source>
        <dbReference type="SAM" id="MobiDB-lite"/>
    </source>
</evidence>
<sequence>MVGPQGIGANGNARPVQPAGRPRPAPPALPTGARGGSFQQILGEAIARREGLRFSAHAQRRLAERRIALTPERRERLEEGVARAEAKGAREAVVMIDRLAFVVSVKNRTVITVVDEPQLKENVFTNIDSVVFG</sequence>
<dbReference type="Proteomes" id="UP001332192">
    <property type="component" value="Chromosome"/>
</dbReference>
<keyword evidence="3" id="KW-1185">Reference proteome</keyword>
<organism evidence="2 3">
    <name type="scientific">Carboxydichorda subterranea</name>
    <dbReference type="NCBI Taxonomy" id="3109565"/>
    <lineage>
        <taxon>Bacteria</taxon>
        <taxon>Bacillati</taxon>
        <taxon>Bacillota</taxon>
        <taxon>Limnochordia</taxon>
        <taxon>Limnochordales</taxon>
        <taxon>Geochordaceae</taxon>
        <taxon>Carboxydichorda</taxon>
    </lineage>
</organism>
<dbReference type="NCBIfam" id="TIGR02530">
    <property type="entry name" value="flg_new"/>
    <property type="match status" value="1"/>
</dbReference>
<feature type="region of interest" description="Disordered" evidence="1">
    <location>
        <begin position="1"/>
        <end position="35"/>
    </location>
</feature>
<dbReference type="InterPro" id="IPR013367">
    <property type="entry name" value="Flagellar_put"/>
</dbReference>
<proteinExistence type="predicted"/>
<accession>A0ABZ1C250</accession>
<keyword evidence="2" id="KW-0969">Cilium</keyword>
<name>A0ABZ1C250_9FIRM</name>
<gene>
    <name evidence="2" type="ORF">U7230_05465</name>
</gene>